<accession>A0A1G2F6Y1</accession>
<comment type="caution">
    <text evidence="1">The sequence shown here is derived from an EMBL/GenBank/DDBJ whole genome shotgun (WGS) entry which is preliminary data.</text>
</comment>
<sequence length="59" mass="6684">MQDGLIFENYFNQSLQSYLGVLRHCMGYKIFKKIFGILDSGSEAGMIKQRLKSPPAPLC</sequence>
<protein>
    <submittedName>
        <fullName evidence="1">Uncharacterized protein</fullName>
    </submittedName>
</protein>
<organism evidence="1 2">
    <name type="scientific">Candidatus Portnoybacteria bacterium RBG_13_41_18</name>
    <dbReference type="NCBI Taxonomy" id="1801991"/>
    <lineage>
        <taxon>Bacteria</taxon>
        <taxon>Candidatus Portnoyibacteriota</taxon>
    </lineage>
</organism>
<proteinExistence type="predicted"/>
<gene>
    <name evidence="1" type="ORF">A2174_01055</name>
</gene>
<dbReference type="EMBL" id="MHMV01000050">
    <property type="protein sequence ID" value="OGZ33311.1"/>
    <property type="molecule type" value="Genomic_DNA"/>
</dbReference>
<evidence type="ECO:0000313" key="1">
    <source>
        <dbReference type="EMBL" id="OGZ33311.1"/>
    </source>
</evidence>
<reference evidence="1 2" key="1">
    <citation type="journal article" date="2016" name="Nat. Commun.">
        <title>Thousands of microbial genomes shed light on interconnected biogeochemical processes in an aquifer system.</title>
        <authorList>
            <person name="Anantharaman K."/>
            <person name="Brown C.T."/>
            <person name="Hug L.A."/>
            <person name="Sharon I."/>
            <person name="Castelle C.J."/>
            <person name="Probst A.J."/>
            <person name="Thomas B.C."/>
            <person name="Singh A."/>
            <person name="Wilkins M.J."/>
            <person name="Karaoz U."/>
            <person name="Brodie E.L."/>
            <person name="Williams K.H."/>
            <person name="Hubbard S.S."/>
            <person name="Banfield J.F."/>
        </authorList>
    </citation>
    <scope>NUCLEOTIDE SEQUENCE [LARGE SCALE GENOMIC DNA]</scope>
</reference>
<evidence type="ECO:0000313" key="2">
    <source>
        <dbReference type="Proteomes" id="UP000177725"/>
    </source>
</evidence>
<name>A0A1G2F6Y1_9BACT</name>
<dbReference type="Proteomes" id="UP000177725">
    <property type="component" value="Unassembled WGS sequence"/>
</dbReference>
<dbReference type="AlphaFoldDB" id="A0A1G2F6Y1"/>